<sequence length="241" mass="26849">MSATTSVKSQEQKRPTFRKIMTWNSKTKDKELLPTHGYDSAPDDSQQPVPPSPTPSTRSIRSNNRPSLFRAFARRNSTRSEHSVRSRSPTSPRPSTEYGITEDLRSPSPTPSRDSMVFERDVETHDHLSVHEAIDVGIPPMLEKAAEAFATIDDGVLVITDNGGEEPILSEEASSNEYTKNALQETDAIKRLSLADMADLISNRTPSPGPYDPKPTIAETLRVTTPREMRDLAGVYDKQWK</sequence>
<dbReference type="OrthoDB" id="2538032at2759"/>
<dbReference type="AlphaFoldDB" id="A0A9N9F1I7"/>
<gene>
    <name evidence="2" type="ORF">POCULU_LOCUS2701</name>
</gene>
<name>A0A9N9F1I7_9GLOM</name>
<feature type="compositionally biased region" description="Low complexity" evidence="1">
    <location>
        <begin position="86"/>
        <end position="96"/>
    </location>
</feature>
<dbReference type="Proteomes" id="UP000789572">
    <property type="component" value="Unassembled WGS sequence"/>
</dbReference>
<accession>A0A9N9F1I7</accession>
<evidence type="ECO:0000313" key="3">
    <source>
        <dbReference type="Proteomes" id="UP000789572"/>
    </source>
</evidence>
<evidence type="ECO:0000313" key="2">
    <source>
        <dbReference type="EMBL" id="CAG8503576.1"/>
    </source>
</evidence>
<keyword evidence="3" id="KW-1185">Reference proteome</keyword>
<feature type="region of interest" description="Disordered" evidence="1">
    <location>
        <begin position="1"/>
        <end position="115"/>
    </location>
</feature>
<organism evidence="2 3">
    <name type="scientific">Paraglomus occultum</name>
    <dbReference type="NCBI Taxonomy" id="144539"/>
    <lineage>
        <taxon>Eukaryota</taxon>
        <taxon>Fungi</taxon>
        <taxon>Fungi incertae sedis</taxon>
        <taxon>Mucoromycota</taxon>
        <taxon>Glomeromycotina</taxon>
        <taxon>Glomeromycetes</taxon>
        <taxon>Paraglomerales</taxon>
        <taxon>Paraglomeraceae</taxon>
        <taxon>Paraglomus</taxon>
    </lineage>
</organism>
<evidence type="ECO:0000256" key="1">
    <source>
        <dbReference type="SAM" id="MobiDB-lite"/>
    </source>
</evidence>
<reference evidence="2" key="1">
    <citation type="submission" date="2021-06" db="EMBL/GenBank/DDBJ databases">
        <authorList>
            <person name="Kallberg Y."/>
            <person name="Tangrot J."/>
            <person name="Rosling A."/>
        </authorList>
    </citation>
    <scope>NUCLEOTIDE SEQUENCE</scope>
    <source>
        <strain evidence="2">IA702</strain>
    </source>
</reference>
<comment type="caution">
    <text evidence="2">The sequence shown here is derived from an EMBL/GenBank/DDBJ whole genome shotgun (WGS) entry which is preliminary data.</text>
</comment>
<proteinExistence type="predicted"/>
<protein>
    <submittedName>
        <fullName evidence="2">7930_t:CDS:1</fullName>
    </submittedName>
</protein>
<dbReference type="EMBL" id="CAJVPJ010000263">
    <property type="protein sequence ID" value="CAG8503576.1"/>
    <property type="molecule type" value="Genomic_DNA"/>
</dbReference>